<gene>
    <name evidence="15" type="ORF">HJC23_011483</name>
</gene>
<organism evidence="15 16">
    <name type="scientific">Cyclotella cryptica</name>
    <dbReference type="NCBI Taxonomy" id="29204"/>
    <lineage>
        <taxon>Eukaryota</taxon>
        <taxon>Sar</taxon>
        <taxon>Stramenopiles</taxon>
        <taxon>Ochrophyta</taxon>
        <taxon>Bacillariophyta</taxon>
        <taxon>Coscinodiscophyceae</taxon>
        <taxon>Thalassiosirophycidae</taxon>
        <taxon>Stephanodiscales</taxon>
        <taxon>Stephanodiscaceae</taxon>
        <taxon>Cyclotella</taxon>
    </lineage>
</organism>
<feature type="compositionally biased region" description="Gly residues" evidence="12">
    <location>
        <begin position="78"/>
        <end position="89"/>
    </location>
</feature>
<keyword evidence="6" id="KW-0347">Helicase</keyword>
<feature type="coiled-coil region" evidence="11">
    <location>
        <begin position="376"/>
        <end position="403"/>
    </location>
</feature>
<evidence type="ECO:0000256" key="2">
    <source>
        <dbReference type="ARBA" id="ARBA00012552"/>
    </source>
</evidence>
<feature type="compositionally biased region" description="Basic and acidic residues" evidence="12">
    <location>
        <begin position="425"/>
        <end position="449"/>
    </location>
</feature>
<feature type="region of interest" description="Disordered" evidence="12">
    <location>
        <begin position="76"/>
        <end position="97"/>
    </location>
</feature>
<feature type="compositionally biased region" description="Basic and acidic residues" evidence="12">
    <location>
        <begin position="466"/>
        <end position="486"/>
    </location>
</feature>
<dbReference type="AlphaFoldDB" id="A0ABD3PTV4"/>
<keyword evidence="8" id="KW-0508">mRNA splicing</keyword>
<dbReference type="CDD" id="cd18791">
    <property type="entry name" value="SF2_C_RHA"/>
    <property type="match status" value="1"/>
</dbReference>
<name>A0ABD3PTV4_9STRA</name>
<keyword evidence="7" id="KW-0067">ATP-binding</keyword>
<dbReference type="Pfam" id="PF04408">
    <property type="entry name" value="WHD_HA2"/>
    <property type="match status" value="1"/>
</dbReference>
<dbReference type="Pfam" id="PF00271">
    <property type="entry name" value="Helicase_C"/>
    <property type="match status" value="1"/>
</dbReference>
<dbReference type="InterPro" id="IPR011545">
    <property type="entry name" value="DEAD/DEAH_box_helicase_dom"/>
</dbReference>
<dbReference type="InterPro" id="IPR002464">
    <property type="entry name" value="DNA/RNA_helicase_DEAH_CS"/>
</dbReference>
<evidence type="ECO:0000313" key="16">
    <source>
        <dbReference type="Proteomes" id="UP001516023"/>
    </source>
</evidence>
<dbReference type="Pfam" id="PF21010">
    <property type="entry name" value="HA2_C"/>
    <property type="match status" value="1"/>
</dbReference>
<dbReference type="GO" id="GO:0071006">
    <property type="term" value="C:U2-type catalytic step 1 spliceosome"/>
    <property type="evidence" value="ECO:0007669"/>
    <property type="project" value="UniProtKB-ARBA"/>
</dbReference>
<evidence type="ECO:0000256" key="1">
    <source>
        <dbReference type="ARBA" id="ARBA00004123"/>
    </source>
</evidence>
<evidence type="ECO:0000256" key="4">
    <source>
        <dbReference type="ARBA" id="ARBA00022741"/>
    </source>
</evidence>
<dbReference type="InterPro" id="IPR048333">
    <property type="entry name" value="HA2_WH"/>
</dbReference>
<accession>A0ABD3PTV4</accession>
<dbReference type="EMBL" id="JABMIG020000114">
    <property type="protein sequence ID" value="KAL3791427.1"/>
    <property type="molecule type" value="Genomic_DNA"/>
</dbReference>
<comment type="catalytic activity">
    <reaction evidence="10">
        <text>ATP + H2O = ADP + phosphate + H(+)</text>
        <dbReference type="Rhea" id="RHEA:13065"/>
        <dbReference type="ChEBI" id="CHEBI:15377"/>
        <dbReference type="ChEBI" id="CHEBI:15378"/>
        <dbReference type="ChEBI" id="CHEBI:30616"/>
        <dbReference type="ChEBI" id="CHEBI:43474"/>
        <dbReference type="ChEBI" id="CHEBI:456216"/>
        <dbReference type="EC" id="3.6.4.13"/>
    </reaction>
</comment>
<evidence type="ECO:0000259" key="13">
    <source>
        <dbReference type="PROSITE" id="PS51192"/>
    </source>
</evidence>
<feature type="region of interest" description="Disordered" evidence="12">
    <location>
        <begin position="148"/>
        <end position="364"/>
    </location>
</feature>
<evidence type="ECO:0000256" key="6">
    <source>
        <dbReference type="ARBA" id="ARBA00022806"/>
    </source>
</evidence>
<dbReference type="FunFam" id="3.40.50.300:FF:000007">
    <property type="entry name" value="Pre-mRNA-splicing factor ATP-dependent RNA helicase"/>
    <property type="match status" value="1"/>
</dbReference>
<dbReference type="Pfam" id="PF07717">
    <property type="entry name" value="OB_NTP_bind"/>
    <property type="match status" value="1"/>
</dbReference>
<evidence type="ECO:0000256" key="3">
    <source>
        <dbReference type="ARBA" id="ARBA00022664"/>
    </source>
</evidence>
<feature type="compositionally biased region" description="Acidic residues" evidence="12">
    <location>
        <begin position="294"/>
        <end position="307"/>
    </location>
</feature>
<feature type="compositionally biased region" description="Basic residues" evidence="12">
    <location>
        <begin position="193"/>
        <end position="202"/>
    </location>
</feature>
<dbReference type="FunFam" id="3.40.50.300:FF:000726">
    <property type="entry name" value="Pre-mRNA-splicing factor ATP-dependent RNA helicase"/>
    <property type="match status" value="1"/>
</dbReference>
<dbReference type="GO" id="GO:0005524">
    <property type="term" value="F:ATP binding"/>
    <property type="evidence" value="ECO:0007669"/>
    <property type="project" value="UniProtKB-KW"/>
</dbReference>
<dbReference type="PROSITE" id="PS51192">
    <property type="entry name" value="HELICASE_ATP_BIND_1"/>
    <property type="match status" value="1"/>
</dbReference>
<dbReference type="Pfam" id="PF00270">
    <property type="entry name" value="DEAD"/>
    <property type="match status" value="1"/>
</dbReference>
<dbReference type="InterPro" id="IPR007502">
    <property type="entry name" value="Helicase-assoc_dom"/>
</dbReference>
<keyword evidence="11" id="KW-0175">Coiled coil</keyword>
<protein>
    <recommendedName>
        <fullName evidence="2">RNA helicase</fullName>
        <ecNumber evidence="2">3.6.4.13</ecNumber>
    </recommendedName>
</protein>
<evidence type="ECO:0000256" key="10">
    <source>
        <dbReference type="ARBA" id="ARBA00047984"/>
    </source>
</evidence>
<dbReference type="InterPro" id="IPR001650">
    <property type="entry name" value="Helicase_C-like"/>
</dbReference>
<evidence type="ECO:0000259" key="14">
    <source>
        <dbReference type="PROSITE" id="PS51194"/>
    </source>
</evidence>
<feature type="domain" description="Helicase ATP-binding" evidence="13">
    <location>
        <begin position="594"/>
        <end position="757"/>
    </location>
</feature>
<dbReference type="Proteomes" id="UP001516023">
    <property type="component" value="Unassembled WGS sequence"/>
</dbReference>
<sequence length="1224" mass="139486">MGSLKEWTNDSLHTLLGFADSALAGYLIHVASQTRGANASVDAVLRTLREGGVDAQSQEWKGFAVELVERCHRRGGSEKIGGGGGGGTSGRSMTEAEMRKKAAEYSLVDMEDEMLVVYPPKSTTPLHPTHSNLSAKSFSYIPYAAVPEKPDKKVNGGTVISKSSKGSSIKKESIPENTKDKKYNNANTERDKSSKRRRRRRHSSSDSESDNDKDGGAVVDEEKLWEQREKRREELYKRRKNKRDDANENEAKASSKLTEQERADLERERDKRERDEFAKRLAEKDKKRHRSKFDDDESSGYSGEDDDERRRKEQDSHHERMERLRRREEKERRLARGEAVVLDSDEEEGEGTSGAKKKKVISIQDMRAESRRAYLQKRTKRELELLERELQDEEEIIAKLGGSSKMTKEEKRELELKREILRMAREHGHVETDEAEAAKKPDGFYRLPDDFDADDGDGRKKKTRAQKGEELLTSRYVEPKQEKSEQELWEEGQTQMAAGLARHKKKKRVGGEADDDDEDKYDFVFEEEQIDFICVDTNKGYDNRKKPSWKKDDENVEATHEEEATLEMRPATKHEKILEGRKKLPVYPYREDFLMALKEHQVLILVGETGSGKTTQIPQYLHEVGYSELGKIGCTQPRRVAAMSVATRVAEEMNVRVGHEVGYSIRFENCTSKKTVIQYMTDGMLLREFLTEPDLKSYSALIIDEAHERTLHTDILFGLVKDVARFRNDLKLIISSATLDAEKFSKYFDDASIFMIPGRMYPVDIYYTKAPEADYVDASIVTVLQIHISQPMDGDILVFLTGQEEIETANEILAHRTKVLGSKIAELILCPIYANLPSEQQAKIFEKTPKGARKVVLATNIAETSLTIDGIKYVIDSGFNKETSFNAKTGMESLMVMPISQAAAQQRAGRAGRTQPGKCFRLFTAYSFQHELDPNTTPEILRTNMCNVVLMLKSLGIDNLLAFDFMDPPPPETLIRALEQLYALGALNDRGELTKMGRRMAEFPLDPMLSKTVIVSEKYKCVSEILSTVSMLSIGTSVFYRPKEKKVHADTARLNFARGGGGDHIALLRCYREWAETDFSPQWCFENFVQIRNMRKARDVREQLEGLCERVEVDFSISDPDNIESILKAVTAGFFYNTARLGKSGDYETVKQRRTVFIHPSSVLAKEEPLPAWLVYFELAFTSKEYMRQVAPIEPQWLIEIAPHFYQESDVEDSKTKKMPKRIG</sequence>
<evidence type="ECO:0000256" key="7">
    <source>
        <dbReference type="ARBA" id="ARBA00022840"/>
    </source>
</evidence>
<dbReference type="EC" id="3.6.4.13" evidence="2"/>
<evidence type="ECO:0000256" key="9">
    <source>
        <dbReference type="ARBA" id="ARBA00023242"/>
    </source>
</evidence>
<feature type="compositionally biased region" description="Basic and acidic residues" evidence="12">
    <location>
        <begin position="210"/>
        <end position="285"/>
    </location>
</feature>
<feature type="compositionally biased region" description="Basic and acidic residues" evidence="12">
    <location>
        <begin position="169"/>
        <end position="192"/>
    </location>
</feature>
<dbReference type="PROSITE" id="PS51194">
    <property type="entry name" value="HELICASE_CTER"/>
    <property type="match status" value="1"/>
</dbReference>
<keyword evidence="3" id="KW-0507">mRNA processing</keyword>
<dbReference type="SUPFAM" id="SSF52540">
    <property type="entry name" value="P-loop containing nucleoside triphosphate hydrolases"/>
    <property type="match status" value="1"/>
</dbReference>
<dbReference type="PROSITE" id="PS00690">
    <property type="entry name" value="DEAH_ATP_HELICASE"/>
    <property type="match status" value="1"/>
</dbReference>
<keyword evidence="5" id="KW-0378">Hydrolase</keyword>
<comment type="subcellular location">
    <subcellularLocation>
        <location evidence="1">Nucleus</location>
    </subcellularLocation>
</comment>
<keyword evidence="4" id="KW-0547">Nucleotide-binding</keyword>
<dbReference type="SMART" id="SM00487">
    <property type="entry name" value="DEXDc"/>
    <property type="match status" value="1"/>
</dbReference>
<evidence type="ECO:0000256" key="8">
    <source>
        <dbReference type="ARBA" id="ARBA00023187"/>
    </source>
</evidence>
<dbReference type="GO" id="GO:0006397">
    <property type="term" value="P:mRNA processing"/>
    <property type="evidence" value="ECO:0007669"/>
    <property type="project" value="UniProtKB-KW"/>
</dbReference>
<evidence type="ECO:0000256" key="5">
    <source>
        <dbReference type="ARBA" id="ARBA00022801"/>
    </source>
</evidence>
<dbReference type="InterPro" id="IPR014001">
    <property type="entry name" value="Helicase_ATP-bd"/>
</dbReference>
<dbReference type="InterPro" id="IPR011709">
    <property type="entry name" value="DEAD-box_helicase_OB_fold"/>
</dbReference>
<dbReference type="GO" id="GO:0008380">
    <property type="term" value="P:RNA splicing"/>
    <property type="evidence" value="ECO:0007669"/>
    <property type="project" value="UniProtKB-KW"/>
</dbReference>
<dbReference type="Gene3D" id="3.40.50.300">
    <property type="entry name" value="P-loop containing nucleotide triphosphate hydrolases"/>
    <property type="match status" value="2"/>
</dbReference>
<proteinExistence type="predicted"/>
<dbReference type="PANTHER" id="PTHR18934:SF83">
    <property type="entry name" value="PRE-MRNA-SPLICING FACTOR ATP-DEPENDENT RNA HELICASE DHX16"/>
    <property type="match status" value="1"/>
</dbReference>
<dbReference type="InterPro" id="IPR027417">
    <property type="entry name" value="P-loop_NTPase"/>
</dbReference>
<dbReference type="SMART" id="SM00847">
    <property type="entry name" value="HA2"/>
    <property type="match status" value="1"/>
</dbReference>
<reference evidence="15 16" key="1">
    <citation type="journal article" date="2020" name="G3 (Bethesda)">
        <title>Improved Reference Genome for Cyclotella cryptica CCMP332, a Model for Cell Wall Morphogenesis, Salinity Adaptation, and Lipid Production in Diatoms (Bacillariophyta).</title>
        <authorList>
            <person name="Roberts W.R."/>
            <person name="Downey K.M."/>
            <person name="Ruck E.C."/>
            <person name="Traller J.C."/>
            <person name="Alverson A.J."/>
        </authorList>
    </citation>
    <scope>NUCLEOTIDE SEQUENCE [LARGE SCALE GENOMIC DNA]</scope>
    <source>
        <strain evidence="15 16">CCMP332</strain>
    </source>
</reference>
<feature type="region of interest" description="Disordered" evidence="12">
    <location>
        <begin position="425"/>
        <end position="493"/>
    </location>
</feature>
<comment type="caution">
    <text evidence="15">The sequence shown here is derived from an EMBL/GenBank/DDBJ whole genome shotgun (WGS) entry which is preliminary data.</text>
</comment>
<keyword evidence="16" id="KW-1185">Reference proteome</keyword>
<dbReference type="Gene3D" id="1.20.120.1080">
    <property type="match status" value="1"/>
</dbReference>
<keyword evidence="9" id="KW-0539">Nucleus</keyword>
<dbReference type="SMART" id="SM00490">
    <property type="entry name" value="HELICc"/>
    <property type="match status" value="1"/>
</dbReference>
<dbReference type="FunFam" id="1.20.120.1080:FF:000001">
    <property type="entry name" value="Pre-mRNA-splicing factor ATP-dependent RNA helicase"/>
    <property type="match status" value="1"/>
</dbReference>
<feature type="domain" description="Helicase C-terminal" evidence="14">
    <location>
        <begin position="782"/>
        <end position="956"/>
    </location>
</feature>
<feature type="compositionally biased region" description="Basic and acidic residues" evidence="12">
    <location>
        <begin position="308"/>
        <end position="336"/>
    </location>
</feature>
<dbReference type="GO" id="GO:0016787">
    <property type="term" value="F:hydrolase activity"/>
    <property type="evidence" value="ECO:0007669"/>
    <property type="project" value="UniProtKB-KW"/>
</dbReference>
<dbReference type="GO" id="GO:0003724">
    <property type="term" value="F:RNA helicase activity"/>
    <property type="evidence" value="ECO:0007669"/>
    <property type="project" value="UniProtKB-EC"/>
</dbReference>
<evidence type="ECO:0000256" key="12">
    <source>
        <dbReference type="SAM" id="MobiDB-lite"/>
    </source>
</evidence>
<evidence type="ECO:0000313" key="15">
    <source>
        <dbReference type="EMBL" id="KAL3791427.1"/>
    </source>
</evidence>
<evidence type="ECO:0000256" key="11">
    <source>
        <dbReference type="SAM" id="Coils"/>
    </source>
</evidence>
<dbReference type="PANTHER" id="PTHR18934">
    <property type="entry name" value="ATP-DEPENDENT RNA HELICASE"/>
    <property type="match status" value="1"/>
</dbReference>